<dbReference type="Gramene" id="TVU35330">
    <property type="protein sequence ID" value="TVU35330"/>
    <property type="gene ID" value="EJB05_17215"/>
</dbReference>
<evidence type="ECO:0000313" key="3">
    <source>
        <dbReference type="EMBL" id="TVU35330.1"/>
    </source>
</evidence>
<proteinExistence type="predicted"/>
<feature type="compositionally biased region" description="Pro residues" evidence="1">
    <location>
        <begin position="284"/>
        <end position="293"/>
    </location>
</feature>
<feature type="non-terminal residue" evidence="3">
    <location>
        <position position="1"/>
    </location>
</feature>
<feature type="region of interest" description="Disordered" evidence="1">
    <location>
        <begin position="267"/>
        <end position="314"/>
    </location>
</feature>
<feature type="transmembrane region" description="Helical" evidence="2">
    <location>
        <begin position="193"/>
        <end position="219"/>
    </location>
</feature>
<dbReference type="AlphaFoldDB" id="A0A5J9VJU3"/>
<evidence type="ECO:0000256" key="1">
    <source>
        <dbReference type="SAM" id="MobiDB-lite"/>
    </source>
</evidence>
<feature type="transmembrane region" description="Helical" evidence="2">
    <location>
        <begin position="121"/>
        <end position="151"/>
    </location>
</feature>
<keyword evidence="2" id="KW-0472">Membrane</keyword>
<feature type="non-terminal residue" evidence="3">
    <location>
        <position position="358"/>
    </location>
</feature>
<keyword evidence="4" id="KW-1185">Reference proteome</keyword>
<feature type="transmembrane region" description="Helical" evidence="2">
    <location>
        <begin position="163"/>
        <end position="181"/>
    </location>
</feature>
<dbReference type="Proteomes" id="UP000324897">
    <property type="component" value="Unassembled WGS sequence"/>
</dbReference>
<sequence length="358" mass="39451">CSKDVINICGEITTSADKWVPWVSCGISVVVFLVPTKRVLMTLGERSKSHTLYWFFLVFSNLNFLAWTGFTVECKSNQSGYPVKVTSVIGIAIHTLLIIVSRNATRIEEVKNLRTAVGIGLHGFVMLVAFLAFPSFNGWFGLALGVLAHLFRMKATVYDQFDWLLFTTSLLGGVNGLVWLRHPNLCIMRQYKLASYIIAILRGWEVYLWCSPLIATALWKMDGGQASSSKKDEGQQAVSHRPRHHLLALLRLLLATAADALRRAGASGLQPSWRSPGPSRIPRAPQPPAPPGPSSSSSQATTAIMASPSSRSVPPRHLLEHLHAWMIHHKDGQTELRSHAAGEFSMVAVSLRRGDARP</sequence>
<reference evidence="3 4" key="1">
    <citation type="journal article" date="2019" name="Sci. Rep.">
        <title>A high-quality genome of Eragrostis curvula grass provides insights into Poaceae evolution and supports new strategies to enhance forage quality.</title>
        <authorList>
            <person name="Carballo J."/>
            <person name="Santos B.A.C.M."/>
            <person name="Zappacosta D."/>
            <person name="Garbus I."/>
            <person name="Selva J.P."/>
            <person name="Gallo C.A."/>
            <person name="Diaz A."/>
            <person name="Albertini E."/>
            <person name="Caccamo M."/>
            <person name="Echenique V."/>
        </authorList>
    </citation>
    <scope>NUCLEOTIDE SEQUENCE [LARGE SCALE GENOMIC DNA]</scope>
    <source>
        <strain evidence="4">cv. Victoria</strain>
        <tissue evidence="3">Leaf</tissue>
    </source>
</reference>
<name>A0A5J9VJU3_9POAL</name>
<dbReference type="EMBL" id="RWGY01000009">
    <property type="protein sequence ID" value="TVU35330.1"/>
    <property type="molecule type" value="Genomic_DNA"/>
</dbReference>
<keyword evidence="2" id="KW-1133">Transmembrane helix</keyword>
<evidence type="ECO:0000256" key="2">
    <source>
        <dbReference type="SAM" id="Phobius"/>
    </source>
</evidence>
<feature type="transmembrane region" description="Helical" evidence="2">
    <location>
        <begin position="19"/>
        <end position="40"/>
    </location>
</feature>
<protein>
    <submittedName>
        <fullName evidence="3">Uncharacterized protein</fullName>
    </submittedName>
</protein>
<keyword evidence="2" id="KW-0812">Transmembrane</keyword>
<comment type="caution">
    <text evidence="3">The sequence shown here is derived from an EMBL/GenBank/DDBJ whole genome shotgun (WGS) entry which is preliminary data.</text>
</comment>
<feature type="compositionally biased region" description="Low complexity" evidence="1">
    <location>
        <begin position="294"/>
        <end position="304"/>
    </location>
</feature>
<feature type="transmembrane region" description="Helical" evidence="2">
    <location>
        <begin position="82"/>
        <end position="100"/>
    </location>
</feature>
<dbReference type="OrthoDB" id="665483at2759"/>
<organism evidence="3 4">
    <name type="scientific">Eragrostis curvula</name>
    <name type="common">weeping love grass</name>
    <dbReference type="NCBI Taxonomy" id="38414"/>
    <lineage>
        <taxon>Eukaryota</taxon>
        <taxon>Viridiplantae</taxon>
        <taxon>Streptophyta</taxon>
        <taxon>Embryophyta</taxon>
        <taxon>Tracheophyta</taxon>
        <taxon>Spermatophyta</taxon>
        <taxon>Magnoliopsida</taxon>
        <taxon>Liliopsida</taxon>
        <taxon>Poales</taxon>
        <taxon>Poaceae</taxon>
        <taxon>PACMAD clade</taxon>
        <taxon>Chloridoideae</taxon>
        <taxon>Eragrostideae</taxon>
        <taxon>Eragrostidinae</taxon>
        <taxon>Eragrostis</taxon>
    </lineage>
</organism>
<evidence type="ECO:0000313" key="4">
    <source>
        <dbReference type="Proteomes" id="UP000324897"/>
    </source>
</evidence>
<gene>
    <name evidence="3" type="ORF">EJB05_17215</name>
</gene>
<accession>A0A5J9VJU3</accession>
<feature type="transmembrane region" description="Helical" evidence="2">
    <location>
        <begin position="52"/>
        <end position="70"/>
    </location>
</feature>